<keyword evidence="1" id="KW-1133">Transmembrane helix</keyword>
<reference evidence="2" key="1">
    <citation type="journal article" date="2020" name="Stud. Mycol.">
        <title>101 Dothideomycetes genomes: a test case for predicting lifestyles and emergence of pathogens.</title>
        <authorList>
            <person name="Haridas S."/>
            <person name="Albert R."/>
            <person name="Binder M."/>
            <person name="Bloem J."/>
            <person name="Labutti K."/>
            <person name="Salamov A."/>
            <person name="Andreopoulos B."/>
            <person name="Baker S."/>
            <person name="Barry K."/>
            <person name="Bills G."/>
            <person name="Bluhm B."/>
            <person name="Cannon C."/>
            <person name="Castanera R."/>
            <person name="Culley D."/>
            <person name="Daum C."/>
            <person name="Ezra D."/>
            <person name="Gonzalez J."/>
            <person name="Henrissat B."/>
            <person name="Kuo A."/>
            <person name="Liang C."/>
            <person name="Lipzen A."/>
            <person name="Lutzoni F."/>
            <person name="Magnuson J."/>
            <person name="Mondo S."/>
            <person name="Nolan M."/>
            <person name="Ohm R."/>
            <person name="Pangilinan J."/>
            <person name="Park H.-J."/>
            <person name="Ramirez L."/>
            <person name="Alfaro M."/>
            <person name="Sun H."/>
            <person name="Tritt A."/>
            <person name="Yoshinaga Y."/>
            <person name="Zwiers L.-H."/>
            <person name="Turgeon B."/>
            <person name="Goodwin S."/>
            <person name="Spatafora J."/>
            <person name="Crous P."/>
            <person name="Grigoriev I."/>
        </authorList>
    </citation>
    <scope>NUCLEOTIDE SEQUENCE</scope>
    <source>
        <strain evidence="2">CBS 121739</strain>
    </source>
</reference>
<proteinExistence type="predicted"/>
<dbReference type="Proteomes" id="UP000799437">
    <property type="component" value="Unassembled WGS sequence"/>
</dbReference>
<evidence type="ECO:0000256" key="1">
    <source>
        <dbReference type="SAM" id="Phobius"/>
    </source>
</evidence>
<accession>A0A6A6W687</accession>
<feature type="transmembrane region" description="Helical" evidence="1">
    <location>
        <begin position="23"/>
        <end position="42"/>
    </location>
</feature>
<keyword evidence="1" id="KW-0472">Membrane</keyword>
<keyword evidence="1" id="KW-0812">Transmembrane</keyword>
<dbReference type="AlphaFoldDB" id="A0A6A6W687"/>
<evidence type="ECO:0000313" key="2">
    <source>
        <dbReference type="EMBL" id="KAF2757544.1"/>
    </source>
</evidence>
<keyword evidence="3" id="KW-1185">Reference proteome</keyword>
<dbReference type="RefSeq" id="XP_033599995.1">
    <property type="nucleotide sequence ID" value="XM_033747069.1"/>
</dbReference>
<gene>
    <name evidence="2" type="ORF">EJ05DRAFT_501076</name>
</gene>
<dbReference type="GeneID" id="54488123"/>
<name>A0A6A6W687_9PEZI</name>
<protein>
    <submittedName>
        <fullName evidence="2">Uncharacterized protein</fullName>
    </submittedName>
</protein>
<sequence>MANKPAYVANGEIKKSAPVTTQLSGAAGTVVLFIILYFWSLFSLDAFQAARECPYRHAVTDDRPQRNEDWGIGYRTNEFRRPRGAREGRLHLDGPTMPGPAVPCRGCGGGFI</sequence>
<dbReference type="EMBL" id="ML996573">
    <property type="protein sequence ID" value="KAF2757544.1"/>
    <property type="molecule type" value="Genomic_DNA"/>
</dbReference>
<dbReference type="OrthoDB" id="2121326at2759"/>
<evidence type="ECO:0000313" key="3">
    <source>
        <dbReference type="Proteomes" id="UP000799437"/>
    </source>
</evidence>
<organism evidence="2 3">
    <name type="scientific">Pseudovirgaria hyperparasitica</name>
    <dbReference type="NCBI Taxonomy" id="470096"/>
    <lineage>
        <taxon>Eukaryota</taxon>
        <taxon>Fungi</taxon>
        <taxon>Dikarya</taxon>
        <taxon>Ascomycota</taxon>
        <taxon>Pezizomycotina</taxon>
        <taxon>Dothideomycetes</taxon>
        <taxon>Dothideomycetes incertae sedis</taxon>
        <taxon>Acrospermales</taxon>
        <taxon>Acrospermaceae</taxon>
        <taxon>Pseudovirgaria</taxon>
    </lineage>
</organism>